<keyword evidence="2" id="KW-0808">Transferase</keyword>
<dbReference type="InterPro" id="IPR029063">
    <property type="entry name" value="SAM-dependent_MTases_sf"/>
</dbReference>
<dbReference type="GO" id="GO:0008757">
    <property type="term" value="F:S-adenosylmethionine-dependent methyltransferase activity"/>
    <property type="evidence" value="ECO:0007669"/>
    <property type="project" value="InterPro"/>
</dbReference>
<dbReference type="EMBL" id="SEWF01000083">
    <property type="protein sequence ID" value="RYU92607.1"/>
    <property type="molecule type" value="Genomic_DNA"/>
</dbReference>
<reference evidence="2 3" key="1">
    <citation type="submission" date="2019-02" db="EMBL/GenBank/DDBJ databases">
        <title>Bacterial novel species Emticicia sp. 17J42-9 isolated from soil.</title>
        <authorList>
            <person name="Jung H.-Y."/>
        </authorList>
    </citation>
    <scope>NUCLEOTIDE SEQUENCE [LARGE SCALE GENOMIC DNA]</scope>
    <source>
        <strain evidence="2 3">17J42-9</strain>
    </source>
</reference>
<evidence type="ECO:0000313" key="2">
    <source>
        <dbReference type="EMBL" id="RYU92607.1"/>
    </source>
</evidence>
<keyword evidence="3" id="KW-1185">Reference proteome</keyword>
<dbReference type="SUPFAM" id="SSF53335">
    <property type="entry name" value="S-adenosyl-L-methionine-dependent methyltransferases"/>
    <property type="match status" value="1"/>
</dbReference>
<proteinExistence type="predicted"/>
<gene>
    <name evidence="2" type="ORF">EWM59_26280</name>
</gene>
<protein>
    <submittedName>
        <fullName evidence="2">Class I SAM-dependent methyltransferase</fullName>
    </submittedName>
</protein>
<dbReference type="AlphaFoldDB" id="A0A4Q5LSY7"/>
<dbReference type="CDD" id="cd02440">
    <property type="entry name" value="AdoMet_MTases"/>
    <property type="match status" value="1"/>
</dbReference>
<evidence type="ECO:0000313" key="3">
    <source>
        <dbReference type="Proteomes" id="UP000293162"/>
    </source>
</evidence>
<dbReference type="Pfam" id="PF08241">
    <property type="entry name" value="Methyltransf_11"/>
    <property type="match status" value="1"/>
</dbReference>
<dbReference type="RefSeq" id="WP_130024203.1">
    <property type="nucleotide sequence ID" value="NZ_SEWF01000083.1"/>
</dbReference>
<dbReference type="Gene3D" id="3.40.50.150">
    <property type="entry name" value="Vaccinia Virus protein VP39"/>
    <property type="match status" value="1"/>
</dbReference>
<dbReference type="GO" id="GO:0032259">
    <property type="term" value="P:methylation"/>
    <property type="evidence" value="ECO:0007669"/>
    <property type="project" value="UniProtKB-KW"/>
</dbReference>
<dbReference type="InterPro" id="IPR013216">
    <property type="entry name" value="Methyltransf_11"/>
</dbReference>
<keyword evidence="2" id="KW-0489">Methyltransferase</keyword>
<dbReference type="Proteomes" id="UP000293162">
    <property type="component" value="Unassembled WGS sequence"/>
</dbReference>
<accession>A0A4Q5LSY7</accession>
<comment type="caution">
    <text evidence="2">The sequence shown here is derived from an EMBL/GenBank/DDBJ whole genome shotgun (WGS) entry which is preliminary data.</text>
</comment>
<dbReference type="OrthoDB" id="9810615at2"/>
<evidence type="ECO:0000259" key="1">
    <source>
        <dbReference type="Pfam" id="PF08241"/>
    </source>
</evidence>
<sequence length="274" mass="30552">MNTDRLISADIENFYTQTSEEARLQLGLGPLEFERNKDLIQRYLPASKGVIADVGGGPGVYSEWLSGMGYTVHLIDPVPKHIKQATKRANSLKKPFKAHLGEARQLNFADESVDMVILHGPLYHLQDKKDRIDAIKEAKRVVKKNGLIVGFAINYAASTIAGLLNGFMHEPGFIDMCKQELLTGVHTPPETMPGSLAEAYYHKPAQLISEFEEAGLEFLNIYAVEGVVWLDKKYFESRADARKKQSLMDLLAITESDQALLALSPHMMIAVRKI</sequence>
<name>A0A4Q5LSY7_9BACT</name>
<feature type="domain" description="Methyltransferase type 11" evidence="1">
    <location>
        <begin position="53"/>
        <end position="149"/>
    </location>
</feature>
<organism evidence="2 3">
    <name type="scientific">Emticicia agri</name>
    <dbReference type="NCBI Taxonomy" id="2492393"/>
    <lineage>
        <taxon>Bacteria</taxon>
        <taxon>Pseudomonadati</taxon>
        <taxon>Bacteroidota</taxon>
        <taxon>Cytophagia</taxon>
        <taxon>Cytophagales</taxon>
        <taxon>Leadbetterellaceae</taxon>
        <taxon>Emticicia</taxon>
    </lineage>
</organism>